<reference evidence="1 2" key="1">
    <citation type="submission" date="2024-02" db="EMBL/GenBank/DDBJ databases">
        <title>The whole genome sequence of five bacterial samples isolated from Abu Dhabi Sabkha-shore region.</title>
        <authorList>
            <person name="Sudalaimuthuasari N."/>
            <person name="Sarfraz B."/>
            <person name="Tuyisabe J.D."/>
            <person name="Mugisha Ntwali L.D.M."/>
            <person name="Ali A.I.A.A."/>
            <person name="Almansoori S.Z.A."/>
            <person name="Alajami H.S.A."/>
            <person name="Almeqbaali A.A.S."/>
            <person name="Kundu B."/>
            <person name="Saeed E.E."/>
            <person name="Sukumarinath V."/>
            <person name="Mishra A.K."/>
            <person name="Hazzouri K.M."/>
            <person name="Almaskari R."/>
            <person name="Sharma A.K."/>
            <person name="Amiri K.M.A."/>
        </authorList>
    </citation>
    <scope>NUCLEOTIDE SEQUENCE [LARGE SCALE GENOMIC DNA]</scope>
    <source>
        <strain evidence="2">kcgeb_sd</strain>
    </source>
</reference>
<dbReference type="EMBL" id="CP144918">
    <property type="protein sequence ID" value="WWA47161.1"/>
    <property type="molecule type" value="Genomic_DNA"/>
</dbReference>
<evidence type="ECO:0000313" key="2">
    <source>
        <dbReference type="Proteomes" id="UP001335183"/>
    </source>
</evidence>
<proteinExistence type="predicted"/>
<sequence length="44" mass="4667">MTGRRAVGALVVLVAALLLYAWIDGGEEPLRPIAEPVPVPEGIR</sequence>
<protein>
    <submittedName>
        <fullName evidence="1">Uncharacterized protein</fullName>
    </submittedName>
</protein>
<evidence type="ECO:0000313" key="1">
    <source>
        <dbReference type="EMBL" id="WWA47161.1"/>
    </source>
</evidence>
<dbReference type="Proteomes" id="UP001335183">
    <property type="component" value="Chromosome"/>
</dbReference>
<gene>
    <name evidence="1" type="ORF">V5F89_12975</name>
</gene>
<keyword evidence="2" id="KW-1185">Reference proteome</keyword>
<organism evidence="1 2">
    <name type="scientific">Pelagerythrobacter marensis</name>
    <dbReference type="NCBI Taxonomy" id="543877"/>
    <lineage>
        <taxon>Bacteria</taxon>
        <taxon>Pseudomonadati</taxon>
        <taxon>Pseudomonadota</taxon>
        <taxon>Alphaproteobacteria</taxon>
        <taxon>Sphingomonadales</taxon>
        <taxon>Erythrobacteraceae</taxon>
        <taxon>Pelagerythrobacter</taxon>
    </lineage>
</organism>
<name>A0ABZ2D7E9_9SPHN</name>
<dbReference type="RefSeq" id="WP_338446052.1">
    <property type="nucleotide sequence ID" value="NZ_CP144918.1"/>
</dbReference>
<accession>A0ABZ2D7E9</accession>